<reference evidence="1" key="1">
    <citation type="submission" date="2019-03" db="EMBL/GenBank/DDBJ databases">
        <title>Single cell metagenomics reveals metabolic interactions within the superorganism composed of flagellate Streblomastix strix and complex community of Bacteroidetes bacteria on its surface.</title>
        <authorList>
            <person name="Treitli S.C."/>
            <person name="Kolisko M."/>
            <person name="Husnik F."/>
            <person name="Keeling P."/>
            <person name="Hampl V."/>
        </authorList>
    </citation>
    <scope>NUCLEOTIDE SEQUENCE</scope>
    <source>
        <strain evidence="1">STM</strain>
    </source>
</reference>
<dbReference type="Gene3D" id="1.25.40.10">
    <property type="entry name" value="Tetratricopeptide repeat domain"/>
    <property type="match status" value="1"/>
</dbReference>
<dbReference type="PANTHER" id="PTHR45005">
    <property type="match status" value="1"/>
</dbReference>
<dbReference type="PANTHER" id="PTHR45005:SF2">
    <property type="entry name" value="PROTEIN HLB1"/>
    <property type="match status" value="1"/>
</dbReference>
<proteinExistence type="predicted"/>
<evidence type="ECO:0000313" key="1">
    <source>
        <dbReference type="EMBL" id="KAA6314438.1"/>
    </source>
</evidence>
<dbReference type="InterPro" id="IPR019734">
    <property type="entry name" value="TPR_rpt"/>
</dbReference>
<dbReference type="NCBIfam" id="NF047558">
    <property type="entry name" value="TPR_END_plus"/>
    <property type="match status" value="1"/>
</dbReference>
<gene>
    <name evidence="1" type="ORF">EZS27_034948</name>
</gene>
<sequence length="171" mass="19907">MEEKHEDACFYYKKATDINVNDTNAYNNWGNALLNLARLKSDSTLFEESCNKYKKAIEMKPDDAKAYYSWGNALVQLAKLENNLDSRKQKIEVLLLKANEIRKGMGSYNLACLHALTGEKEKAFQYLKEDLECNKGVRSRDFIENDTDFATIKDDSRFRQFLDKYFPKEKS</sequence>
<dbReference type="SMART" id="SM00028">
    <property type="entry name" value="TPR"/>
    <property type="match status" value="2"/>
</dbReference>
<dbReference type="InterPro" id="IPR053277">
    <property type="entry name" value="Endomembrane_traffic_mod"/>
</dbReference>
<dbReference type="EMBL" id="SNRY01005649">
    <property type="protein sequence ID" value="KAA6314438.1"/>
    <property type="molecule type" value="Genomic_DNA"/>
</dbReference>
<dbReference type="PROSITE" id="PS50005">
    <property type="entry name" value="TPR"/>
    <property type="match status" value="1"/>
</dbReference>
<protein>
    <submittedName>
        <fullName evidence="1">Uncharacterized protein</fullName>
    </submittedName>
</protein>
<organism evidence="1">
    <name type="scientific">termite gut metagenome</name>
    <dbReference type="NCBI Taxonomy" id="433724"/>
    <lineage>
        <taxon>unclassified sequences</taxon>
        <taxon>metagenomes</taxon>
        <taxon>organismal metagenomes</taxon>
    </lineage>
</organism>
<dbReference type="InterPro" id="IPR011990">
    <property type="entry name" value="TPR-like_helical_dom_sf"/>
</dbReference>
<dbReference type="Pfam" id="PF13414">
    <property type="entry name" value="TPR_11"/>
    <property type="match status" value="1"/>
</dbReference>
<comment type="caution">
    <text evidence="1">The sequence shown here is derived from an EMBL/GenBank/DDBJ whole genome shotgun (WGS) entry which is preliminary data.</text>
</comment>
<dbReference type="AlphaFoldDB" id="A0A5J4Q0D1"/>
<name>A0A5J4Q0D1_9ZZZZ</name>
<accession>A0A5J4Q0D1</accession>
<dbReference type="SUPFAM" id="SSF48452">
    <property type="entry name" value="TPR-like"/>
    <property type="match status" value="1"/>
</dbReference>